<dbReference type="SUPFAM" id="SSF51197">
    <property type="entry name" value="Clavaminate synthase-like"/>
    <property type="match status" value="1"/>
</dbReference>
<organism evidence="1 2">
    <name type="scientific">Pedobacter lusitanus</name>
    <dbReference type="NCBI Taxonomy" id="1503925"/>
    <lineage>
        <taxon>Bacteria</taxon>
        <taxon>Pseudomonadati</taxon>
        <taxon>Bacteroidota</taxon>
        <taxon>Sphingobacteriia</taxon>
        <taxon>Sphingobacteriales</taxon>
        <taxon>Sphingobacteriaceae</taxon>
        <taxon>Pedobacter</taxon>
    </lineage>
</organism>
<accession>A0A0D0GKY8</accession>
<dbReference type="Pfam" id="PF05721">
    <property type="entry name" value="PhyH"/>
    <property type="match status" value="1"/>
</dbReference>
<dbReference type="RefSeq" id="WP_041880011.1">
    <property type="nucleotide sequence ID" value="NZ_CP157278.1"/>
</dbReference>
<dbReference type="Gene3D" id="2.60.120.620">
    <property type="entry name" value="q2cbj1_9rhob like domain"/>
    <property type="match status" value="1"/>
</dbReference>
<comment type="caution">
    <text evidence="1">The sequence shown here is derived from an EMBL/GenBank/DDBJ whole genome shotgun (WGS) entry which is preliminary data.</text>
</comment>
<name>A0A0D0GKY8_9SPHI</name>
<evidence type="ECO:0000313" key="1">
    <source>
        <dbReference type="EMBL" id="KIO77847.1"/>
    </source>
</evidence>
<dbReference type="Proteomes" id="UP000032049">
    <property type="component" value="Unassembled WGS sequence"/>
</dbReference>
<dbReference type="AlphaFoldDB" id="A0A0D0GKY8"/>
<dbReference type="GO" id="GO:0016706">
    <property type="term" value="F:2-oxoglutarate-dependent dioxygenase activity"/>
    <property type="evidence" value="ECO:0007669"/>
    <property type="project" value="UniProtKB-ARBA"/>
</dbReference>
<dbReference type="OrthoDB" id="9798771at2"/>
<dbReference type="STRING" id="1503925.TH53_06830"/>
<reference evidence="1 2" key="1">
    <citation type="submission" date="2015-01" db="EMBL/GenBank/DDBJ databases">
        <title>Draft genome sequence of Pedobacter sp. NL19 isolated from sludge of an effluent treatment pond in an abandoned uranium mine.</title>
        <authorList>
            <person name="Santos T."/>
            <person name="Caetano T."/>
            <person name="Covas C."/>
            <person name="Cruz A."/>
            <person name="Mendo S."/>
        </authorList>
    </citation>
    <scope>NUCLEOTIDE SEQUENCE [LARGE SCALE GENOMIC DNA]</scope>
    <source>
        <strain evidence="1 2">NL19</strain>
    </source>
</reference>
<dbReference type="EMBL" id="JXRA01000028">
    <property type="protein sequence ID" value="KIO77847.1"/>
    <property type="molecule type" value="Genomic_DNA"/>
</dbReference>
<keyword evidence="2" id="KW-1185">Reference proteome</keyword>
<evidence type="ECO:0000313" key="2">
    <source>
        <dbReference type="Proteomes" id="UP000032049"/>
    </source>
</evidence>
<protein>
    <recommendedName>
        <fullName evidence="3">Phytanoyl-CoA dioxygenase</fullName>
    </recommendedName>
</protein>
<sequence>MDKINLKKLKVLSEEDVDSFINKGYVIIRNAFSEQTAENLASKVWEMIPEDMNDRSTWTRPAAEIQRVIKTDAANDLFTSRYVDAIDDLLGEGRWHTNKDSFGWIPLRFPGFSNPPWKSPLTGWHVDGINFCHHLNSPEQGLAGMEMFSNIEKGGGGTALRIGSHKYIAQLLHRSGSAGISYQELKGIADQAEDFPVEEATGNAGDVLWMHPFLIHARSPNVSQTVRIAANRTISLYDDIYPLNSDIDSLSILEQSIRSALE</sequence>
<evidence type="ECO:0008006" key="3">
    <source>
        <dbReference type="Google" id="ProtNLM"/>
    </source>
</evidence>
<gene>
    <name evidence="1" type="ORF">TH53_06830</name>
</gene>
<proteinExistence type="predicted"/>
<dbReference type="InterPro" id="IPR008775">
    <property type="entry name" value="Phytyl_CoA_dOase-like"/>
</dbReference>